<gene>
    <name evidence="1" type="ORF">Tco_1019082</name>
</gene>
<organism evidence="1 2">
    <name type="scientific">Tanacetum coccineum</name>
    <dbReference type="NCBI Taxonomy" id="301880"/>
    <lineage>
        <taxon>Eukaryota</taxon>
        <taxon>Viridiplantae</taxon>
        <taxon>Streptophyta</taxon>
        <taxon>Embryophyta</taxon>
        <taxon>Tracheophyta</taxon>
        <taxon>Spermatophyta</taxon>
        <taxon>Magnoliopsida</taxon>
        <taxon>eudicotyledons</taxon>
        <taxon>Gunneridae</taxon>
        <taxon>Pentapetalae</taxon>
        <taxon>asterids</taxon>
        <taxon>campanulids</taxon>
        <taxon>Asterales</taxon>
        <taxon>Asteraceae</taxon>
        <taxon>Asteroideae</taxon>
        <taxon>Anthemideae</taxon>
        <taxon>Anthemidinae</taxon>
        <taxon>Tanacetum</taxon>
    </lineage>
</organism>
<comment type="caution">
    <text evidence="1">The sequence shown here is derived from an EMBL/GenBank/DDBJ whole genome shotgun (WGS) entry which is preliminary data.</text>
</comment>
<reference evidence="1" key="2">
    <citation type="submission" date="2022-01" db="EMBL/GenBank/DDBJ databases">
        <authorList>
            <person name="Yamashiro T."/>
            <person name="Shiraishi A."/>
            <person name="Satake H."/>
            <person name="Nakayama K."/>
        </authorList>
    </citation>
    <scope>NUCLEOTIDE SEQUENCE</scope>
</reference>
<reference evidence="1" key="1">
    <citation type="journal article" date="2022" name="Int. J. Mol. Sci.">
        <title>Draft Genome of Tanacetum Coccineum: Genomic Comparison of Closely Related Tanacetum-Family Plants.</title>
        <authorList>
            <person name="Yamashiro T."/>
            <person name="Shiraishi A."/>
            <person name="Nakayama K."/>
            <person name="Satake H."/>
        </authorList>
    </citation>
    <scope>NUCLEOTIDE SEQUENCE</scope>
</reference>
<evidence type="ECO:0000313" key="1">
    <source>
        <dbReference type="EMBL" id="GJT67602.1"/>
    </source>
</evidence>
<sequence>MGCAEEIEAMLEIKVYEVGGQEEIFSSKALETLFDTNERIYTELCHEFYSTYDFDKVCVDDELVTKKLIKFRLCGRSRNLNFLEFAQRLGDYWLSISSVENLHLSRSLASTIKNPILRVLQKMITYRVCQRTIGYDKVQRNKLWLMSMFEAKHQNGYANVAWLMARWFKRKGAGSQRDSMICCGQFITGIAKRIGLLTNEVLTTLSAPTYCRALDATTLRELIEPNRKVDCRDPAPECHEFASP</sequence>
<dbReference type="Proteomes" id="UP001151760">
    <property type="component" value="Unassembled WGS sequence"/>
</dbReference>
<protein>
    <submittedName>
        <fullName evidence="1">Uncharacterized protein</fullName>
    </submittedName>
</protein>
<evidence type="ECO:0000313" key="2">
    <source>
        <dbReference type="Proteomes" id="UP001151760"/>
    </source>
</evidence>
<dbReference type="EMBL" id="BQNB010017823">
    <property type="protein sequence ID" value="GJT67602.1"/>
    <property type="molecule type" value="Genomic_DNA"/>
</dbReference>
<proteinExistence type="predicted"/>
<name>A0ABQ5FY20_9ASTR</name>
<accession>A0ABQ5FY20</accession>
<keyword evidence="2" id="KW-1185">Reference proteome</keyword>